<feature type="compositionally biased region" description="Low complexity" evidence="3">
    <location>
        <begin position="191"/>
        <end position="201"/>
    </location>
</feature>
<protein>
    <submittedName>
        <fullName evidence="5">GAF and ANTAR domain-containing protein</fullName>
    </submittedName>
</protein>
<reference evidence="5 6" key="1">
    <citation type="submission" date="2024-10" db="EMBL/GenBank/DDBJ databases">
        <title>The Natural Products Discovery Center: Release of the First 8490 Sequenced Strains for Exploring Actinobacteria Biosynthetic Diversity.</title>
        <authorList>
            <person name="Kalkreuter E."/>
            <person name="Kautsar S.A."/>
            <person name="Yang D."/>
            <person name="Bader C.D."/>
            <person name="Teijaro C.N."/>
            <person name="Fluegel L."/>
            <person name="Davis C.M."/>
            <person name="Simpson J.R."/>
            <person name="Lauterbach L."/>
            <person name="Steele A.D."/>
            <person name="Gui C."/>
            <person name="Meng S."/>
            <person name="Li G."/>
            <person name="Viehrig K."/>
            <person name="Ye F."/>
            <person name="Su P."/>
            <person name="Kiefer A.F."/>
            <person name="Nichols A."/>
            <person name="Cepeda A.J."/>
            <person name="Yan W."/>
            <person name="Fan B."/>
            <person name="Jiang Y."/>
            <person name="Adhikari A."/>
            <person name="Zheng C.-J."/>
            <person name="Schuster L."/>
            <person name="Cowan T.M."/>
            <person name="Smanski M.J."/>
            <person name="Chevrette M.G."/>
            <person name="De Carvalho L.P.S."/>
            <person name="Shen B."/>
        </authorList>
    </citation>
    <scope>NUCLEOTIDE SEQUENCE [LARGE SCALE GENOMIC DNA]</scope>
    <source>
        <strain evidence="5 6">NPDC051599</strain>
    </source>
</reference>
<dbReference type="InterPro" id="IPR036388">
    <property type="entry name" value="WH-like_DNA-bd_sf"/>
</dbReference>
<dbReference type="Pfam" id="PF13185">
    <property type="entry name" value="GAF_2"/>
    <property type="match status" value="1"/>
</dbReference>
<dbReference type="RefSeq" id="WP_398657897.1">
    <property type="nucleotide sequence ID" value="NZ_JBITDC010000007.1"/>
</dbReference>
<keyword evidence="1" id="KW-0805">Transcription regulation</keyword>
<keyword evidence="6" id="KW-1185">Reference proteome</keyword>
<feature type="compositionally biased region" description="Pro residues" evidence="3">
    <location>
        <begin position="202"/>
        <end position="212"/>
    </location>
</feature>
<dbReference type="Gene3D" id="1.10.10.10">
    <property type="entry name" value="Winged helix-like DNA-binding domain superfamily/Winged helix DNA-binding domain"/>
    <property type="match status" value="1"/>
</dbReference>
<accession>A0ABW7Y4E9</accession>
<dbReference type="InterPro" id="IPR005561">
    <property type="entry name" value="ANTAR"/>
</dbReference>
<dbReference type="SMART" id="SM01012">
    <property type="entry name" value="ANTAR"/>
    <property type="match status" value="1"/>
</dbReference>
<evidence type="ECO:0000256" key="3">
    <source>
        <dbReference type="SAM" id="MobiDB-lite"/>
    </source>
</evidence>
<dbReference type="EMBL" id="JBITDC010000007">
    <property type="protein sequence ID" value="MFI5677243.1"/>
    <property type="molecule type" value="Genomic_DNA"/>
</dbReference>
<keyword evidence="2" id="KW-0804">Transcription</keyword>
<dbReference type="Pfam" id="PF03861">
    <property type="entry name" value="ANTAR"/>
    <property type="match status" value="1"/>
</dbReference>
<feature type="region of interest" description="Disordered" evidence="3">
    <location>
        <begin position="170"/>
        <end position="212"/>
    </location>
</feature>
<comment type="caution">
    <text evidence="5">The sequence shown here is derived from an EMBL/GenBank/DDBJ whole genome shotgun (WGS) entry which is preliminary data.</text>
</comment>
<dbReference type="InterPro" id="IPR003018">
    <property type="entry name" value="GAF"/>
</dbReference>
<proteinExistence type="predicted"/>
<dbReference type="InterPro" id="IPR029016">
    <property type="entry name" value="GAF-like_dom_sf"/>
</dbReference>
<dbReference type="SUPFAM" id="SSF55781">
    <property type="entry name" value="GAF domain-like"/>
    <property type="match status" value="1"/>
</dbReference>
<sequence>MQQEQGPSVDCFRTGEPVTADDLREGVRRPDCTAHALEAGYVSVHVLPLRLDGQAIGAVSLANRHSDALSAGDLVVAQGMSDVAALTLTHWPAEAKRPHDLLTSLQSAVSAKATVELAKGILSEHAGVSFPEALDLLRRYAEMRRLSLTAVARALAERTLGPDELLGGVPNRAWAAPGPLPGSRRTGRLRSASGPACGRPPAAAPPAVRPPV</sequence>
<name>A0ABW7Y4E9_STRCE</name>
<dbReference type="PROSITE" id="PS50921">
    <property type="entry name" value="ANTAR"/>
    <property type="match status" value="1"/>
</dbReference>
<evidence type="ECO:0000313" key="6">
    <source>
        <dbReference type="Proteomes" id="UP001612415"/>
    </source>
</evidence>
<dbReference type="Proteomes" id="UP001612415">
    <property type="component" value="Unassembled WGS sequence"/>
</dbReference>
<evidence type="ECO:0000256" key="2">
    <source>
        <dbReference type="ARBA" id="ARBA00023163"/>
    </source>
</evidence>
<dbReference type="Gene3D" id="3.30.450.40">
    <property type="match status" value="1"/>
</dbReference>
<evidence type="ECO:0000313" key="5">
    <source>
        <dbReference type="EMBL" id="MFI5677243.1"/>
    </source>
</evidence>
<evidence type="ECO:0000256" key="1">
    <source>
        <dbReference type="ARBA" id="ARBA00023015"/>
    </source>
</evidence>
<evidence type="ECO:0000259" key="4">
    <source>
        <dbReference type="PROSITE" id="PS50921"/>
    </source>
</evidence>
<gene>
    <name evidence="5" type="ORF">ACIA8P_21650</name>
</gene>
<organism evidence="5 6">
    <name type="scientific">Streptomyces cellulosae</name>
    <dbReference type="NCBI Taxonomy" id="1968"/>
    <lineage>
        <taxon>Bacteria</taxon>
        <taxon>Bacillati</taxon>
        <taxon>Actinomycetota</taxon>
        <taxon>Actinomycetes</taxon>
        <taxon>Kitasatosporales</taxon>
        <taxon>Streptomycetaceae</taxon>
        <taxon>Streptomyces</taxon>
    </lineage>
</organism>
<feature type="domain" description="ANTAR" evidence="4">
    <location>
        <begin position="95"/>
        <end position="156"/>
    </location>
</feature>